<dbReference type="Gene3D" id="3.20.20.370">
    <property type="entry name" value="Glycoside hydrolase/deacetylase"/>
    <property type="match status" value="2"/>
</dbReference>
<dbReference type="OrthoDB" id="232833at2"/>
<dbReference type="PANTHER" id="PTHR34216">
    <property type="match status" value="1"/>
</dbReference>
<dbReference type="PANTHER" id="PTHR34216:SF3">
    <property type="entry name" value="POLY-BETA-1,6-N-ACETYL-D-GLUCOSAMINE N-DEACETYLASE"/>
    <property type="match status" value="1"/>
</dbReference>
<evidence type="ECO:0000256" key="1">
    <source>
        <dbReference type="ARBA" id="ARBA00004613"/>
    </source>
</evidence>
<evidence type="ECO:0000313" key="5">
    <source>
        <dbReference type="EMBL" id="GEP43209.1"/>
    </source>
</evidence>
<keyword evidence="2 3" id="KW-0732">Signal</keyword>
<feature type="domain" description="NodB homology" evidence="4">
    <location>
        <begin position="29"/>
        <end position="236"/>
    </location>
</feature>
<protein>
    <recommendedName>
        <fullName evidence="4">NodB homology domain-containing protein</fullName>
    </recommendedName>
</protein>
<evidence type="ECO:0000259" key="4">
    <source>
        <dbReference type="PROSITE" id="PS51677"/>
    </source>
</evidence>
<dbReference type="AlphaFoldDB" id="A0A512M900"/>
<reference evidence="5 6" key="1">
    <citation type="submission" date="2019-07" db="EMBL/GenBank/DDBJ databases">
        <title>Whole genome shotgun sequence of Brevifollis gellanilyticus NBRC 108608.</title>
        <authorList>
            <person name="Hosoyama A."/>
            <person name="Uohara A."/>
            <person name="Ohji S."/>
            <person name="Ichikawa N."/>
        </authorList>
    </citation>
    <scope>NUCLEOTIDE SEQUENCE [LARGE SCALE GENOMIC DNA]</scope>
    <source>
        <strain evidence="5 6">NBRC 108608</strain>
    </source>
</reference>
<dbReference type="InterPro" id="IPR051398">
    <property type="entry name" value="Polysacch_Deacetylase"/>
</dbReference>
<sequence>MKSILPLTLLCLTIALAWRSFAIEPAPNKLVVLTFDDSVASHATFVGPLLKKHGFGATFFITEGFEFLVDKTHYMTWGQIKALETDGFEIGNHTRKHAGVTKQKPEQLAADVEYIEQKCAEHGIAKPVSFCYPGYQTSEAAVNLLRERGYLFARAGGAQAFDPVKGEPLLMPQAFDGKPESTLEQFKAAVAQAKDGKIAVMTFHGVPDIKHPWVNTDPAKFESYLQHLKDEGCTVIAMRDLTKYLAPKKSNP</sequence>
<keyword evidence="6" id="KW-1185">Reference proteome</keyword>
<gene>
    <name evidence="5" type="ORF">BGE01nite_25000</name>
</gene>
<name>A0A512M900_9BACT</name>
<evidence type="ECO:0000256" key="2">
    <source>
        <dbReference type="ARBA" id="ARBA00022729"/>
    </source>
</evidence>
<dbReference type="GO" id="GO:0016810">
    <property type="term" value="F:hydrolase activity, acting on carbon-nitrogen (but not peptide) bonds"/>
    <property type="evidence" value="ECO:0007669"/>
    <property type="project" value="InterPro"/>
</dbReference>
<feature type="chain" id="PRO_5021854740" description="NodB homology domain-containing protein" evidence="3">
    <location>
        <begin position="23"/>
        <end position="252"/>
    </location>
</feature>
<dbReference type="InterPro" id="IPR002509">
    <property type="entry name" value="NODB_dom"/>
</dbReference>
<comment type="subcellular location">
    <subcellularLocation>
        <location evidence="1">Secreted</location>
    </subcellularLocation>
</comment>
<dbReference type="InterPro" id="IPR011330">
    <property type="entry name" value="Glyco_hydro/deAcase_b/a-brl"/>
</dbReference>
<dbReference type="Proteomes" id="UP000321577">
    <property type="component" value="Unassembled WGS sequence"/>
</dbReference>
<organism evidence="5 6">
    <name type="scientific">Brevifollis gellanilyticus</name>
    <dbReference type="NCBI Taxonomy" id="748831"/>
    <lineage>
        <taxon>Bacteria</taxon>
        <taxon>Pseudomonadati</taxon>
        <taxon>Verrucomicrobiota</taxon>
        <taxon>Verrucomicrobiia</taxon>
        <taxon>Verrucomicrobiales</taxon>
        <taxon>Verrucomicrobiaceae</taxon>
    </lineage>
</organism>
<dbReference type="GO" id="GO:0005975">
    <property type="term" value="P:carbohydrate metabolic process"/>
    <property type="evidence" value="ECO:0007669"/>
    <property type="project" value="InterPro"/>
</dbReference>
<evidence type="ECO:0000313" key="6">
    <source>
        <dbReference type="Proteomes" id="UP000321577"/>
    </source>
</evidence>
<dbReference type="RefSeq" id="WP_146850784.1">
    <property type="nucleotide sequence ID" value="NZ_BKAG01000015.1"/>
</dbReference>
<accession>A0A512M900</accession>
<dbReference type="Pfam" id="PF01522">
    <property type="entry name" value="Polysacc_deac_1"/>
    <property type="match status" value="1"/>
</dbReference>
<dbReference type="PROSITE" id="PS51677">
    <property type="entry name" value="NODB"/>
    <property type="match status" value="1"/>
</dbReference>
<dbReference type="CDD" id="cd10918">
    <property type="entry name" value="CE4_NodB_like_5s_6s"/>
    <property type="match status" value="1"/>
</dbReference>
<dbReference type="GO" id="GO:0005576">
    <property type="term" value="C:extracellular region"/>
    <property type="evidence" value="ECO:0007669"/>
    <property type="project" value="UniProtKB-SubCell"/>
</dbReference>
<feature type="signal peptide" evidence="3">
    <location>
        <begin position="1"/>
        <end position="22"/>
    </location>
</feature>
<dbReference type="SUPFAM" id="SSF88713">
    <property type="entry name" value="Glycoside hydrolase/deacetylase"/>
    <property type="match status" value="1"/>
</dbReference>
<dbReference type="EMBL" id="BKAG01000015">
    <property type="protein sequence ID" value="GEP43209.1"/>
    <property type="molecule type" value="Genomic_DNA"/>
</dbReference>
<evidence type="ECO:0000256" key="3">
    <source>
        <dbReference type="SAM" id="SignalP"/>
    </source>
</evidence>
<proteinExistence type="predicted"/>
<comment type="caution">
    <text evidence="5">The sequence shown here is derived from an EMBL/GenBank/DDBJ whole genome shotgun (WGS) entry which is preliminary data.</text>
</comment>